<dbReference type="AlphaFoldDB" id="A0A9X3PKB3"/>
<accession>A0A9X3PKB3</accession>
<dbReference type="EMBL" id="JAPZVQ010000005">
    <property type="protein sequence ID" value="MDA1385625.1"/>
    <property type="molecule type" value="Genomic_DNA"/>
</dbReference>
<feature type="signal peptide" evidence="1">
    <location>
        <begin position="1"/>
        <end position="30"/>
    </location>
</feature>
<evidence type="ECO:0008006" key="6">
    <source>
        <dbReference type="Google" id="ProtNLM"/>
    </source>
</evidence>
<organism evidence="2 4">
    <name type="scientific">Glycomyces lechevalierae</name>
    <dbReference type="NCBI Taxonomy" id="256034"/>
    <lineage>
        <taxon>Bacteria</taxon>
        <taxon>Bacillati</taxon>
        <taxon>Actinomycetota</taxon>
        <taxon>Actinomycetes</taxon>
        <taxon>Glycomycetales</taxon>
        <taxon>Glycomycetaceae</taxon>
        <taxon>Glycomyces</taxon>
    </lineage>
</organism>
<reference evidence="3 5" key="2">
    <citation type="submission" date="2023-07" db="EMBL/GenBank/DDBJ databases">
        <title>Sequencing the genomes of 1000 actinobacteria strains.</title>
        <authorList>
            <person name="Klenk H.-P."/>
        </authorList>
    </citation>
    <scope>NUCLEOTIDE SEQUENCE [LARGE SCALE GENOMIC DNA]</scope>
    <source>
        <strain evidence="3 5">DSM 44724</strain>
    </source>
</reference>
<name>A0A9X3PKB3_9ACTN</name>
<dbReference type="RefSeq" id="WP_270122085.1">
    <property type="nucleotide sequence ID" value="NZ_BAAAOM010000004.1"/>
</dbReference>
<keyword evidence="5" id="KW-1185">Reference proteome</keyword>
<evidence type="ECO:0000313" key="5">
    <source>
        <dbReference type="Proteomes" id="UP001183604"/>
    </source>
</evidence>
<gene>
    <name evidence="3" type="ORF">J2S69_003256</name>
    <name evidence="2" type="ORF">O2L01_11580</name>
</gene>
<comment type="caution">
    <text evidence="2">The sequence shown here is derived from an EMBL/GenBank/DDBJ whole genome shotgun (WGS) entry which is preliminary data.</text>
</comment>
<dbReference type="EMBL" id="JAVDYD010000001">
    <property type="protein sequence ID" value="MDR7339537.1"/>
    <property type="molecule type" value="Genomic_DNA"/>
</dbReference>
<dbReference type="Proteomes" id="UP001145799">
    <property type="component" value="Unassembled WGS sequence"/>
</dbReference>
<proteinExistence type="predicted"/>
<dbReference type="Proteomes" id="UP001183604">
    <property type="component" value="Unassembled WGS sequence"/>
</dbReference>
<reference evidence="2" key="1">
    <citation type="submission" date="2022-12" db="EMBL/GenBank/DDBJ databases">
        <title>Gycomyces niveus sp.nov., a novel actinomycete isolated from soil in Shouguang.</title>
        <authorList>
            <person name="Yang X."/>
        </authorList>
    </citation>
    <scope>NUCLEOTIDE SEQUENCE</scope>
    <source>
        <strain evidence="2">DSM 44724</strain>
    </source>
</reference>
<sequence length="137" mass="15116">MKIKQWAARIAVTAGAGAALIAGITSPAYAANTNIDLVYQDMLVGEIMHVDDGDKFRVYDWYRDGHGVYGALQVNHGPNGSWQTLDSKYNNTGSGTYVEFQHDVYNAYGDDYRLLVCLQDGANDLTPIKCATKRFSE</sequence>
<keyword evidence="1" id="KW-0732">Signal</keyword>
<protein>
    <recommendedName>
        <fullName evidence="6">Secreted protein</fullName>
    </recommendedName>
</protein>
<evidence type="ECO:0000313" key="3">
    <source>
        <dbReference type="EMBL" id="MDR7339537.1"/>
    </source>
</evidence>
<evidence type="ECO:0000313" key="4">
    <source>
        <dbReference type="Proteomes" id="UP001145799"/>
    </source>
</evidence>
<evidence type="ECO:0000256" key="1">
    <source>
        <dbReference type="SAM" id="SignalP"/>
    </source>
</evidence>
<feature type="chain" id="PRO_5040810378" description="Secreted protein" evidence="1">
    <location>
        <begin position="31"/>
        <end position="137"/>
    </location>
</feature>
<evidence type="ECO:0000313" key="2">
    <source>
        <dbReference type="EMBL" id="MDA1385625.1"/>
    </source>
</evidence>